<evidence type="ECO:0000313" key="2">
    <source>
        <dbReference type="Proteomes" id="UP000287394"/>
    </source>
</evidence>
<dbReference type="EMBL" id="AP025739">
    <property type="protein sequence ID" value="BDI32959.1"/>
    <property type="molecule type" value="Genomic_DNA"/>
</dbReference>
<protein>
    <submittedName>
        <fullName evidence="1">Uncharacterized protein</fullName>
    </submittedName>
</protein>
<dbReference type="RefSeq" id="WP_165863896.1">
    <property type="nucleotide sequence ID" value="NZ_AP025739.1"/>
</dbReference>
<dbReference type="Pfam" id="PF12867">
    <property type="entry name" value="DinB_2"/>
    <property type="match status" value="1"/>
</dbReference>
<dbReference type="Proteomes" id="UP000287394">
    <property type="component" value="Chromosome"/>
</dbReference>
<dbReference type="SUPFAM" id="SSF109854">
    <property type="entry name" value="DinB/YfiT-like putative metalloenzymes"/>
    <property type="match status" value="1"/>
</dbReference>
<gene>
    <name evidence="1" type="ORF">CCAX7_50100</name>
</gene>
<name>A0A402CPU1_9BACT</name>
<dbReference type="KEGG" id="ccot:CCAX7_50100"/>
<evidence type="ECO:0000313" key="1">
    <source>
        <dbReference type="EMBL" id="BDI32959.1"/>
    </source>
</evidence>
<organism evidence="1 2">
    <name type="scientific">Capsulimonas corticalis</name>
    <dbReference type="NCBI Taxonomy" id="2219043"/>
    <lineage>
        <taxon>Bacteria</taxon>
        <taxon>Bacillati</taxon>
        <taxon>Armatimonadota</taxon>
        <taxon>Armatimonadia</taxon>
        <taxon>Capsulimonadales</taxon>
        <taxon>Capsulimonadaceae</taxon>
        <taxon>Capsulimonas</taxon>
    </lineage>
</organism>
<accession>A0A402CPU1</accession>
<sequence>MFPYHVHKYLMGAVAGTPDLFDYLLLGMTDDEADFRPDPERFTLREAITHVADWDEVFLGRLNQTVSEDYPTLVGLDEGQVAIDRDYAHADWRQQLVYLRERRPKITALLRDLSAEQWERAGNHTENGRMTIADQAVMIAAHDNYHIRQIADFRAAYAAQSKRSAAL</sequence>
<reference evidence="1 2" key="1">
    <citation type="journal article" date="2019" name="Int. J. Syst. Evol. Microbiol.">
        <title>Capsulimonas corticalis gen. nov., sp. nov., an aerobic capsulated bacterium, of a novel bacterial order, Capsulimonadales ord. nov., of the class Armatimonadia of the phylum Armatimonadetes.</title>
        <authorList>
            <person name="Li J."/>
            <person name="Kudo C."/>
            <person name="Tonouchi A."/>
        </authorList>
    </citation>
    <scope>NUCLEOTIDE SEQUENCE [LARGE SCALE GENOMIC DNA]</scope>
    <source>
        <strain evidence="1 2">AX-7</strain>
    </source>
</reference>
<dbReference type="InterPro" id="IPR024775">
    <property type="entry name" value="DinB-like"/>
</dbReference>
<dbReference type="AlphaFoldDB" id="A0A402CPU1"/>
<dbReference type="InterPro" id="IPR034660">
    <property type="entry name" value="DinB/YfiT-like"/>
</dbReference>
<proteinExistence type="predicted"/>
<dbReference type="Gene3D" id="1.20.120.450">
    <property type="entry name" value="dinb family like domain"/>
    <property type="match status" value="1"/>
</dbReference>
<keyword evidence="2" id="KW-1185">Reference proteome</keyword>